<dbReference type="GO" id="GO:0000976">
    <property type="term" value="F:transcription cis-regulatory region binding"/>
    <property type="evidence" value="ECO:0007669"/>
    <property type="project" value="InterPro"/>
</dbReference>
<feature type="compositionally biased region" description="Basic and acidic residues" evidence="4">
    <location>
        <begin position="186"/>
        <end position="209"/>
    </location>
</feature>
<feature type="compositionally biased region" description="Basic and acidic residues" evidence="4">
    <location>
        <begin position="278"/>
        <end position="295"/>
    </location>
</feature>
<reference evidence="6 7" key="1">
    <citation type="journal article" date="2019" name="Nat. Ecol. Evol.">
        <title>Megaphylogeny resolves global patterns of mushroom evolution.</title>
        <authorList>
            <person name="Varga T."/>
            <person name="Krizsan K."/>
            <person name="Foldi C."/>
            <person name="Dima B."/>
            <person name="Sanchez-Garcia M."/>
            <person name="Sanchez-Ramirez S."/>
            <person name="Szollosi G.J."/>
            <person name="Szarkandi J.G."/>
            <person name="Papp V."/>
            <person name="Albert L."/>
            <person name="Andreopoulos W."/>
            <person name="Angelini C."/>
            <person name="Antonin V."/>
            <person name="Barry K.W."/>
            <person name="Bougher N.L."/>
            <person name="Buchanan P."/>
            <person name="Buyck B."/>
            <person name="Bense V."/>
            <person name="Catcheside P."/>
            <person name="Chovatia M."/>
            <person name="Cooper J."/>
            <person name="Damon W."/>
            <person name="Desjardin D."/>
            <person name="Finy P."/>
            <person name="Geml J."/>
            <person name="Haridas S."/>
            <person name="Hughes K."/>
            <person name="Justo A."/>
            <person name="Karasinski D."/>
            <person name="Kautmanova I."/>
            <person name="Kiss B."/>
            <person name="Kocsube S."/>
            <person name="Kotiranta H."/>
            <person name="LaButti K.M."/>
            <person name="Lechner B.E."/>
            <person name="Liimatainen K."/>
            <person name="Lipzen A."/>
            <person name="Lukacs Z."/>
            <person name="Mihaltcheva S."/>
            <person name="Morgado L.N."/>
            <person name="Niskanen T."/>
            <person name="Noordeloos M.E."/>
            <person name="Ohm R.A."/>
            <person name="Ortiz-Santana B."/>
            <person name="Ovrebo C."/>
            <person name="Racz N."/>
            <person name="Riley R."/>
            <person name="Savchenko A."/>
            <person name="Shiryaev A."/>
            <person name="Soop K."/>
            <person name="Spirin V."/>
            <person name="Szebenyi C."/>
            <person name="Tomsovsky M."/>
            <person name="Tulloss R.E."/>
            <person name="Uehling J."/>
            <person name="Grigoriev I.V."/>
            <person name="Vagvolgyi C."/>
            <person name="Papp T."/>
            <person name="Martin F.M."/>
            <person name="Miettinen O."/>
            <person name="Hibbett D.S."/>
            <person name="Nagy L.G."/>
        </authorList>
    </citation>
    <scope>NUCLEOTIDE SEQUENCE [LARGE SCALE GENOMIC DNA]</scope>
    <source>
        <strain evidence="6 7">CBS 962.96</strain>
    </source>
</reference>
<dbReference type="OrthoDB" id="3365874at2759"/>
<name>A0A4S8LMS2_DENBC</name>
<evidence type="ECO:0000256" key="1">
    <source>
        <dbReference type="ARBA" id="ARBA00004123"/>
    </source>
</evidence>
<dbReference type="PANTHER" id="PTHR40621">
    <property type="entry name" value="TRANSCRIPTION FACTOR KAPC-RELATED"/>
    <property type="match status" value="1"/>
</dbReference>
<sequence length="295" mass="32054">MVRGRKPDPNAPLSRSLLSQRDYRARKAQYVSDLEQKCKQLEEENERLTREVESLRQELGGTSRDDSSLPSHLTSEGALVDRAHALTGVLNHLQIAITSIQNFQQATLGPHFNPQSHHRYEPIRVASLNSASSDSSSSSPQQALSSTSSSTPSSHHGPFPGSRSISTDDWDPNSPGCCGGILDCRGLTDDSSARRGGIDGKGKDKERQPSSEYGNGNEGETTPTLENPTGPLLVHSAGVQDHGPSVTSVGSGSRLPPPSMMLRQDFRHSSADLQYPNPREDSRRREETGRQSHSL</sequence>
<protein>
    <recommendedName>
        <fullName evidence="5">BZIP domain-containing protein</fullName>
    </recommendedName>
</protein>
<gene>
    <name evidence="6" type="ORF">K435DRAFT_864127</name>
</gene>
<accession>A0A4S8LMS2</accession>
<dbReference type="Proteomes" id="UP000297245">
    <property type="component" value="Unassembled WGS sequence"/>
</dbReference>
<proteinExistence type="predicted"/>
<dbReference type="PANTHER" id="PTHR40621:SF6">
    <property type="entry name" value="AP-1-LIKE TRANSCRIPTION FACTOR YAP1-RELATED"/>
    <property type="match status" value="1"/>
</dbReference>
<feature type="domain" description="BZIP" evidence="5">
    <location>
        <begin position="15"/>
        <end position="59"/>
    </location>
</feature>
<feature type="compositionally biased region" description="Polar residues" evidence="4">
    <location>
        <begin position="210"/>
        <end position="227"/>
    </location>
</feature>
<evidence type="ECO:0000313" key="6">
    <source>
        <dbReference type="EMBL" id="THU90626.1"/>
    </source>
</evidence>
<evidence type="ECO:0000259" key="5">
    <source>
        <dbReference type="PROSITE" id="PS50217"/>
    </source>
</evidence>
<dbReference type="GO" id="GO:0090575">
    <property type="term" value="C:RNA polymerase II transcription regulator complex"/>
    <property type="evidence" value="ECO:0007669"/>
    <property type="project" value="TreeGrafter"/>
</dbReference>
<keyword evidence="3" id="KW-0175">Coiled coil</keyword>
<dbReference type="AlphaFoldDB" id="A0A4S8LMS2"/>
<evidence type="ECO:0000313" key="7">
    <source>
        <dbReference type="Proteomes" id="UP000297245"/>
    </source>
</evidence>
<feature type="compositionally biased region" description="Low complexity" evidence="4">
    <location>
        <begin position="128"/>
        <end position="154"/>
    </location>
</feature>
<dbReference type="PROSITE" id="PS50217">
    <property type="entry name" value="BZIP"/>
    <property type="match status" value="1"/>
</dbReference>
<dbReference type="Gene3D" id="1.20.5.170">
    <property type="match status" value="1"/>
</dbReference>
<dbReference type="Pfam" id="PF00170">
    <property type="entry name" value="bZIP_1"/>
    <property type="match status" value="1"/>
</dbReference>
<dbReference type="InterPro" id="IPR004827">
    <property type="entry name" value="bZIP"/>
</dbReference>
<evidence type="ECO:0000256" key="2">
    <source>
        <dbReference type="ARBA" id="ARBA00023242"/>
    </source>
</evidence>
<dbReference type="SUPFAM" id="SSF57959">
    <property type="entry name" value="Leucine zipper domain"/>
    <property type="match status" value="1"/>
</dbReference>
<dbReference type="InterPro" id="IPR050936">
    <property type="entry name" value="AP-1-like"/>
</dbReference>
<dbReference type="EMBL" id="ML179329">
    <property type="protein sequence ID" value="THU90626.1"/>
    <property type="molecule type" value="Genomic_DNA"/>
</dbReference>
<keyword evidence="2" id="KW-0539">Nucleus</keyword>
<dbReference type="GO" id="GO:0001228">
    <property type="term" value="F:DNA-binding transcription activator activity, RNA polymerase II-specific"/>
    <property type="evidence" value="ECO:0007669"/>
    <property type="project" value="TreeGrafter"/>
</dbReference>
<organism evidence="6 7">
    <name type="scientific">Dendrothele bispora (strain CBS 962.96)</name>
    <dbReference type="NCBI Taxonomy" id="1314807"/>
    <lineage>
        <taxon>Eukaryota</taxon>
        <taxon>Fungi</taxon>
        <taxon>Dikarya</taxon>
        <taxon>Basidiomycota</taxon>
        <taxon>Agaricomycotina</taxon>
        <taxon>Agaricomycetes</taxon>
        <taxon>Agaricomycetidae</taxon>
        <taxon>Agaricales</taxon>
        <taxon>Agaricales incertae sedis</taxon>
        <taxon>Dendrothele</taxon>
    </lineage>
</organism>
<dbReference type="InterPro" id="IPR046347">
    <property type="entry name" value="bZIP_sf"/>
</dbReference>
<feature type="coiled-coil region" evidence="3">
    <location>
        <begin position="24"/>
        <end position="65"/>
    </location>
</feature>
<evidence type="ECO:0000256" key="3">
    <source>
        <dbReference type="SAM" id="Coils"/>
    </source>
</evidence>
<keyword evidence="7" id="KW-1185">Reference proteome</keyword>
<evidence type="ECO:0000256" key="4">
    <source>
        <dbReference type="SAM" id="MobiDB-lite"/>
    </source>
</evidence>
<feature type="region of interest" description="Disordered" evidence="4">
    <location>
        <begin position="128"/>
        <end position="171"/>
    </location>
</feature>
<feature type="region of interest" description="Disordered" evidence="4">
    <location>
        <begin position="184"/>
        <end position="295"/>
    </location>
</feature>
<comment type="subcellular location">
    <subcellularLocation>
        <location evidence="1">Nucleus</location>
    </subcellularLocation>
</comment>
<dbReference type="CDD" id="cd14686">
    <property type="entry name" value="bZIP"/>
    <property type="match status" value="1"/>
</dbReference>